<feature type="domain" description="YTH" evidence="4">
    <location>
        <begin position="526"/>
        <end position="660"/>
    </location>
</feature>
<reference evidence="5" key="1">
    <citation type="submission" date="2020-05" db="EMBL/GenBank/DDBJ databases">
        <title>Mycena genomes resolve the evolution of fungal bioluminescence.</title>
        <authorList>
            <person name="Tsai I.J."/>
        </authorList>
    </citation>
    <scope>NUCLEOTIDE SEQUENCE</scope>
    <source>
        <strain evidence="5">171206Taipei</strain>
    </source>
</reference>
<dbReference type="InterPro" id="IPR012677">
    <property type="entry name" value="Nucleotide-bd_a/b_plait_sf"/>
</dbReference>
<dbReference type="GO" id="GO:0000381">
    <property type="term" value="P:regulation of alternative mRNA splicing, via spliceosome"/>
    <property type="evidence" value="ECO:0007669"/>
    <property type="project" value="TreeGrafter"/>
</dbReference>
<dbReference type="InterPro" id="IPR045168">
    <property type="entry name" value="YTH_prot"/>
</dbReference>
<dbReference type="GO" id="GO:1990247">
    <property type="term" value="F:N6-methyladenosine-containing RNA reader activity"/>
    <property type="evidence" value="ECO:0007669"/>
    <property type="project" value="TreeGrafter"/>
</dbReference>
<dbReference type="OrthoDB" id="6103986at2759"/>
<dbReference type="CDD" id="cd00590">
    <property type="entry name" value="RRM_SF"/>
    <property type="match status" value="1"/>
</dbReference>
<dbReference type="EMBL" id="JACAZF010000001">
    <property type="protein sequence ID" value="KAF7316360.1"/>
    <property type="molecule type" value="Genomic_DNA"/>
</dbReference>
<name>A0A8H6TII8_9AGAR</name>
<evidence type="ECO:0000259" key="4">
    <source>
        <dbReference type="PROSITE" id="PS50882"/>
    </source>
</evidence>
<evidence type="ECO:0000259" key="3">
    <source>
        <dbReference type="PROSITE" id="PS50102"/>
    </source>
</evidence>
<feature type="compositionally biased region" description="Basic and acidic residues" evidence="2">
    <location>
        <begin position="460"/>
        <end position="470"/>
    </location>
</feature>
<evidence type="ECO:0000313" key="5">
    <source>
        <dbReference type="EMBL" id="KAF7316360.1"/>
    </source>
</evidence>
<dbReference type="PROSITE" id="PS50882">
    <property type="entry name" value="YTH"/>
    <property type="match status" value="2"/>
</dbReference>
<sequence length="665" mass="72725">MVPLPIIPPQVDNQGREAEGSRGDVQPGPSTVPQTTQHQQQHTIPQDGQPYLIYPPQMAYYQPQYQHYMSPGYPQRRPLSPTYRPMPYPLFTNQSFPQFPPPSPPSNQHQPYPMSPLSPFLHTPIHSASPSASSYHGSPLPLSLSTPSSSSMASLSAPSSPQPRDRPLVRRSYHPSPPADRSEWVMWVGNVPSDATSDELQAFFTRPPPTEQPSPGGSNPWEASRAGVLSIFPISRSNCAFVNYRSPEQLQTAIGRFNGVPLRLDGRTPPLLCRVRAKDDDLRAESKLGGGKGKGQKPEDSPPKRTANTAPPSAFPHRPSTLSRPDSNVSTSSGASTSSSLLEEYFPERFFILKSLTQEDLDLSVQRKVWATQRHNEGVFDRAFRTSKNVYFIFSVNKSGEFYGYARMSGPLGTVDPTNPVKWASRDTDQTPPKRPNPSPTGSPETMLSSGHLVRNSPLPEDRQITPQREEEPEEGSESQAHAHTAPAMLPGGHGLSVGHIEMKYSLDQPRPPFPSPTPSPSVTLDASSSPKRPPFPQVARSISGAGSRIYGSGVRRSEEALVRTGIRAVGIAADGRPSDITASEPAASPVSLSADKTKSANAPTTWGQEFPLQWICTTRLPFERTKHLRNPWNSGREVKISRDGTEVEPEVGKALLAAWDALPE</sequence>
<dbReference type="InterPro" id="IPR007275">
    <property type="entry name" value="YTH_domain"/>
</dbReference>
<feature type="compositionally biased region" description="Low complexity" evidence="2">
    <location>
        <begin position="327"/>
        <end position="338"/>
    </location>
</feature>
<dbReference type="GO" id="GO:0003729">
    <property type="term" value="F:mRNA binding"/>
    <property type="evidence" value="ECO:0007669"/>
    <property type="project" value="TreeGrafter"/>
</dbReference>
<dbReference type="PANTHER" id="PTHR12357:SF3">
    <property type="entry name" value="YTH DOMAIN-CONTAINING PROTEIN 1"/>
    <property type="match status" value="1"/>
</dbReference>
<feature type="compositionally biased region" description="Pro residues" evidence="2">
    <location>
        <begin position="510"/>
        <end position="520"/>
    </location>
</feature>
<feature type="region of interest" description="Disordered" evidence="2">
    <location>
        <begin position="283"/>
        <end position="338"/>
    </location>
</feature>
<feature type="region of interest" description="Disordered" evidence="2">
    <location>
        <begin position="71"/>
        <end position="179"/>
    </location>
</feature>
<dbReference type="SUPFAM" id="SSF54928">
    <property type="entry name" value="RNA-binding domain, RBD"/>
    <property type="match status" value="1"/>
</dbReference>
<feature type="compositionally biased region" description="Low complexity" evidence="2">
    <location>
        <begin position="126"/>
        <end position="159"/>
    </location>
</feature>
<dbReference type="Pfam" id="PF04146">
    <property type="entry name" value="YTH"/>
    <property type="match status" value="1"/>
</dbReference>
<dbReference type="GeneID" id="59340989"/>
<feature type="domain" description="YTH" evidence="4">
    <location>
        <begin position="348"/>
        <end position="486"/>
    </location>
</feature>
<accession>A0A8H6TII8</accession>
<gene>
    <name evidence="5" type="ORF">MIND_00154800</name>
</gene>
<dbReference type="CDD" id="cd21134">
    <property type="entry name" value="YTH"/>
    <property type="match status" value="1"/>
</dbReference>
<protein>
    <submittedName>
        <fullName evidence="5">YT521-B-like splicing protein</fullName>
    </submittedName>
</protein>
<dbReference type="Gene3D" id="3.10.590.10">
    <property type="entry name" value="ph1033 like domains"/>
    <property type="match status" value="2"/>
</dbReference>
<dbReference type="PANTHER" id="PTHR12357">
    <property type="entry name" value="YTH YT521-B HOMOLOGY DOMAIN-CONTAINING"/>
    <property type="match status" value="1"/>
</dbReference>
<evidence type="ECO:0000256" key="1">
    <source>
        <dbReference type="PROSITE-ProRule" id="PRU00176"/>
    </source>
</evidence>
<evidence type="ECO:0000256" key="2">
    <source>
        <dbReference type="SAM" id="MobiDB-lite"/>
    </source>
</evidence>
<keyword evidence="6" id="KW-1185">Reference proteome</keyword>
<comment type="caution">
    <text evidence="5">The sequence shown here is derived from an EMBL/GenBank/DDBJ whole genome shotgun (WGS) entry which is preliminary data.</text>
</comment>
<evidence type="ECO:0000313" key="6">
    <source>
        <dbReference type="Proteomes" id="UP000636479"/>
    </source>
</evidence>
<dbReference type="Proteomes" id="UP000636479">
    <property type="component" value="Unassembled WGS sequence"/>
</dbReference>
<dbReference type="GO" id="GO:0000398">
    <property type="term" value="P:mRNA splicing, via spliceosome"/>
    <property type="evidence" value="ECO:0007669"/>
    <property type="project" value="TreeGrafter"/>
</dbReference>
<proteinExistence type="predicted"/>
<feature type="domain" description="RRM" evidence="3">
    <location>
        <begin position="184"/>
        <end position="267"/>
    </location>
</feature>
<dbReference type="Gene3D" id="3.30.70.330">
    <property type="match status" value="1"/>
</dbReference>
<feature type="region of interest" description="Disordered" evidence="2">
    <location>
        <begin position="413"/>
        <end position="541"/>
    </location>
</feature>
<dbReference type="InterPro" id="IPR035979">
    <property type="entry name" value="RBD_domain_sf"/>
</dbReference>
<keyword evidence="1" id="KW-0694">RNA-binding</keyword>
<feature type="region of interest" description="Disordered" evidence="2">
    <location>
        <begin position="1"/>
        <end position="51"/>
    </location>
</feature>
<feature type="compositionally biased region" description="Low complexity" evidence="2">
    <location>
        <begin position="29"/>
        <end position="51"/>
    </location>
</feature>
<dbReference type="InterPro" id="IPR000504">
    <property type="entry name" value="RRM_dom"/>
</dbReference>
<dbReference type="AlphaFoldDB" id="A0A8H6TII8"/>
<dbReference type="RefSeq" id="XP_037226383.1">
    <property type="nucleotide sequence ID" value="XM_037358473.1"/>
</dbReference>
<dbReference type="PROSITE" id="PS50102">
    <property type="entry name" value="RRM"/>
    <property type="match status" value="1"/>
</dbReference>
<dbReference type="GO" id="GO:0005654">
    <property type="term" value="C:nucleoplasm"/>
    <property type="evidence" value="ECO:0007669"/>
    <property type="project" value="TreeGrafter"/>
</dbReference>
<organism evidence="5 6">
    <name type="scientific">Mycena indigotica</name>
    <dbReference type="NCBI Taxonomy" id="2126181"/>
    <lineage>
        <taxon>Eukaryota</taxon>
        <taxon>Fungi</taxon>
        <taxon>Dikarya</taxon>
        <taxon>Basidiomycota</taxon>
        <taxon>Agaricomycotina</taxon>
        <taxon>Agaricomycetes</taxon>
        <taxon>Agaricomycetidae</taxon>
        <taxon>Agaricales</taxon>
        <taxon>Marasmiineae</taxon>
        <taxon>Mycenaceae</taxon>
        <taxon>Mycena</taxon>
    </lineage>
</organism>